<reference evidence="1" key="1">
    <citation type="submission" date="2021-06" db="EMBL/GenBank/DDBJ databases">
        <authorList>
            <person name="Kallberg Y."/>
            <person name="Tangrot J."/>
            <person name="Rosling A."/>
        </authorList>
    </citation>
    <scope>NUCLEOTIDE SEQUENCE</scope>
    <source>
        <strain evidence="1">MA461A</strain>
    </source>
</reference>
<keyword evidence="2" id="KW-1185">Reference proteome</keyword>
<sequence length="42" mass="4695">DFEQCGFSYHSAELIIDNELAVCPPDGERSRQATLDHESVSQ</sequence>
<accession>A0ACA9S0B5</accession>
<feature type="non-terminal residue" evidence="1">
    <location>
        <position position="1"/>
    </location>
</feature>
<feature type="non-terminal residue" evidence="1">
    <location>
        <position position="42"/>
    </location>
</feature>
<proteinExistence type="predicted"/>
<dbReference type="Proteomes" id="UP000789920">
    <property type="component" value="Unassembled WGS sequence"/>
</dbReference>
<comment type="caution">
    <text evidence="1">The sequence shown here is derived from an EMBL/GenBank/DDBJ whole genome shotgun (WGS) entry which is preliminary data.</text>
</comment>
<organism evidence="1 2">
    <name type="scientific">Racocetra persica</name>
    <dbReference type="NCBI Taxonomy" id="160502"/>
    <lineage>
        <taxon>Eukaryota</taxon>
        <taxon>Fungi</taxon>
        <taxon>Fungi incertae sedis</taxon>
        <taxon>Mucoromycota</taxon>
        <taxon>Glomeromycotina</taxon>
        <taxon>Glomeromycetes</taxon>
        <taxon>Diversisporales</taxon>
        <taxon>Gigasporaceae</taxon>
        <taxon>Racocetra</taxon>
    </lineage>
</organism>
<gene>
    <name evidence="1" type="ORF">RPERSI_LOCUS24950</name>
</gene>
<name>A0ACA9S0B5_9GLOM</name>
<dbReference type="EMBL" id="CAJVQC010081227">
    <property type="protein sequence ID" value="CAG8818608.1"/>
    <property type="molecule type" value="Genomic_DNA"/>
</dbReference>
<protein>
    <submittedName>
        <fullName evidence="1">31863_t:CDS:1</fullName>
    </submittedName>
</protein>
<evidence type="ECO:0000313" key="1">
    <source>
        <dbReference type="EMBL" id="CAG8818608.1"/>
    </source>
</evidence>
<evidence type="ECO:0000313" key="2">
    <source>
        <dbReference type="Proteomes" id="UP000789920"/>
    </source>
</evidence>